<evidence type="ECO:0000259" key="5">
    <source>
        <dbReference type="PROSITE" id="PS51192"/>
    </source>
</evidence>
<sequence length="1169" mass="126923">MDRALAAEHLNAAFGEDQLTGLPTVAELTDLIAELEIELVRGLTNSGFRADLTPLRRTAWYLHGIASTAEGFRYPLEQRRRAFAVSAHVLDLLLEDPAETDRERLATAFAAQVGYHRADESPNAGAIHRKMRDIVNEAAEFTDSADVALQAGILFLGLDMATLNRRLRTWAASATALTRGTDLDSLDGTMFGPTQRLLRGVADLVHYLREGSTDALEAARGHLRLVVNDEVGLSDLDTRWVAGHLLLLADGLADNSIWAVLPPDLPAAVKQAFTLDQQPILTLWPPQRALVAHPTLSPLDPATTRLLVSVPTSAGKTLLAQLIICAHTALDDRDVCYVTPLRSLGREMRQGLRSRLRYLDRRIGADLPDGFGAKVLFGDDTIDDEEGTGQLPQVEVMTPERLMNALRQNPQEILSRFSLFIIDEVHLIAETGGRGLLLEGLLSLLDASGARLILLSGVMGNAASLAAWTSAGQSEVLFTDEWRAPRRLHVLMGTDKIEESRTDTPASRRGVKDKTRYDLRAHLAVRPTNATERHLATSKKTPIGQLVLGPDNKRITGSGNTSTAYSTTAKTATLLLRAGSLLMVVSQRATARDAAKVMADQLDEDPRSQGLADALAARLGEDHPLVGTVRKGVAYHHAGLPVEVQEAVEDAIRSETIKAVVATSTLTDGVNLPVRTVVIATTEYDGQDPAFRMTAAQLLNAVGRAGRAGKESEGWIVLALQKALSGSDFDRLTPGPDELEVRSTVAKPSALEALAEAEALVAQTQGAILQLTPDKEAGGFVNYVWFILHVLDHVPDLASTRTWRDVVKRLFAFTQLPENLKDRWMALAELVVGEYEQTPPASRQRWAQAGTSLASAAVIEAIAEELADHVQQLGGLDEQTLAETLDVLTSQGVYTRLLNLPEAKTYWRFRKSPRGADIDVDTDAVIRDWIAGRTLTELANTHLNTAVQDSAFRLEQMVDVISEGVQHYLAWTVGLVVVQANDILLSRLSPVQLFSNTAAHLRYGVDTPLAIDLLVRDVKSRTLAQHLGRIAEDAGLDEEGLRDYLSNRHIQGWRTDLGATPTDVLDLLQYVQGTDRHKLAEMMATGAVTAQSRLEGDEHVDPTSVTVAASDDGDELKIVAEDRSILGVIVARDHAGVLAVLDSGLLLDFTLEGTTVTITRAAAGQLSFL</sequence>
<dbReference type="GO" id="GO:0004386">
    <property type="term" value="F:helicase activity"/>
    <property type="evidence" value="ECO:0007669"/>
    <property type="project" value="UniProtKB-KW"/>
</dbReference>
<keyword evidence="2" id="KW-0378">Hydrolase</keyword>
<dbReference type="SMART" id="SM00490">
    <property type="entry name" value="HELICc"/>
    <property type="match status" value="1"/>
</dbReference>
<comment type="caution">
    <text evidence="7">The sequence shown here is derived from an EMBL/GenBank/DDBJ whole genome shotgun (WGS) entry which is preliminary data.</text>
</comment>
<dbReference type="Pfam" id="PF00271">
    <property type="entry name" value="Helicase_C"/>
    <property type="match status" value="1"/>
</dbReference>
<evidence type="ECO:0000259" key="6">
    <source>
        <dbReference type="PROSITE" id="PS51194"/>
    </source>
</evidence>
<evidence type="ECO:0000313" key="7">
    <source>
        <dbReference type="EMBL" id="REK70483.1"/>
    </source>
</evidence>
<dbReference type="GO" id="GO:0016787">
    <property type="term" value="F:hydrolase activity"/>
    <property type="evidence" value="ECO:0007669"/>
    <property type="project" value="UniProtKB-KW"/>
</dbReference>
<keyword evidence="4" id="KW-0067">ATP-binding</keyword>
<evidence type="ECO:0000256" key="1">
    <source>
        <dbReference type="ARBA" id="ARBA00022741"/>
    </source>
</evidence>
<keyword evidence="1" id="KW-0547">Nucleotide-binding</keyword>
<proteinExistence type="predicted"/>
<dbReference type="Pfam" id="PF00270">
    <property type="entry name" value="DEAD"/>
    <property type="match status" value="1"/>
</dbReference>
<dbReference type="PROSITE" id="PS51194">
    <property type="entry name" value="HELICASE_CTER"/>
    <property type="match status" value="1"/>
</dbReference>
<evidence type="ECO:0000256" key="3">
    <source>
        <dbReference type="ARBA" id="ARBA00022806"/>
    </source>
</evidence>
<feature type="domain" description="Helicase C-terminal" evidence="6">
    <location>
        <begin position="577"/>
        <end position="755"/>
    </location>
</feature>
<name>A0A371P3G9_9ACTN</name>
<gene>
    <name evidence="7" type="ORF">DX116_15240</name>
</gene>
<dbReference type="InterPro" id="IPR011545">
    <property type="entry name" value="DEAD/DEAH_box_helicase_dom"/>
</dbReference>
<dbReference type="PANTHER" id="PTHR47961">
    <property type="entry name" value="DNA POLYMERASE THETA, PUTATIVE (AFU_ORTHOLOGUE AFUA_1G05260)-RELATED"/>
    <property type="match status" value="1"/>
</dbReference>
<accession>A0A371P3G9</accession>
<dbReference type="PANTHER" id="PTHR47961:SF6">
    <property type="entry name" value="DNA-DIRECTED DNA POLYMERASE"/>
    <property type="match status" value="1"/>
</dbReference>
<dbReference type="InterPro" id="IPR050474">
    <property type="entry name" value="Hel308_SKI2-like"/>
</dbReference>
<evidence type="ECO:0000313" key="8">
    <source>
        <dbReference type="Proteomes" id="UP000265581"/>
    </source>
</evidence>
<dbReference type="GO" id="GO:0005524">
    <property type="term" value="F:ATP binding"/>
    <property type="evidence" value="ECO:0007669"/>
    <property type="project" value="UniProtKB-KW"/>
</dbReference>
<reference evidence="7 8" key="1">
    <citation type="submission" date="2018-08" db="EMBL/GenBank/DDBJ databases">
        <title>Aeromicrobium sp. M2KJ-4, whole genome shotgun sequence.</title>
        <authorList>
            <person name="Tuo L."/>
        </authorList>
    </citation>
    <scope>NUCLEOTIDE SEQUENCE [LARGE SCALE GENOMIC DNA]</scope>
    <source>
        <strain evidence="7 8">M2KJ-4</strain>
    </source>
</reference>
<dbReference type="SUPFAM" id="SSF52540">
    <property type="entry name" value="P-loop containing nucleoside triphosphate hydrolases"/>
    <property type="match status" value="1"/>
</dbReference>
<dbReference type="OrthoDB" id="9815222at2"/>
<dbReference type="Gene3D" id="3.40.50.300">
    <property type="entry name" value="P-loop containing nucleotide triphosphate hydrolases"/>
    <property type="match status" value="2"/>
</dbReference>
<feature type="domain" description="Helicase ATP-binding" evidence="5">
    <location>
        <begin position="297"/>
        <end position="477"/>
    </location>
</feature>
<keyword evidence="8" id="KW-1185">Reference proteome</keyword>
<protein>
    <submittedName>
        <fullName evidence="7">DEAD/DEAH box helicase</fullName>
    </submittedName>
</protein>
<dbReference type="InterPro" id="IPR014001">
    <property type="entry name" value="Helicase_ATP-bd"/>
</dbReference>
<evidence type="ECO:0000256" key="2">
    <source>
        <dbReference type="ARBA" id="ARBA00022801"/>
    </source>
</evidence>
<keyword evidence="3 7" id="KW-0347">Helicase</keyword>
<dbReference type="PROSITE" id="PS51192">
    <property type="entry name" value="HELICASE_ATP_BIND_1"/>
    <property type="match status" value="1"/>
</dbReference>
<evidence type="ECO:0000256" key="4">
    <source>
        <dbReference type="ARBA" id="ARBA00022840"/>
    </source>
</evidence>
<dbReference type="AlphaFoldDB" id="A0A371P3G9"/>
<dbReference type="RefSeq" id="WP_119705074.1">
    <property type="nucleotide sequence ID" value="NZ_JBHSOI010000002.1"/>
</dbReference>
<dbReference type="InterPro" id="IPR027417">
    <property type="entry name" value="P-loop_NTPase"/>
</dbReference>
<dbReference type="EMBL" id="QUBR01000002">
    <property type="protein sequence ID" value="REK70483.1"/>
    <property type="molecule type" value="Genomic_DNA"/>
</dbReference>
<organism evidence="7 8">
    <name type="scientific">Aeromicrobium endophyticum</name>
    <dbReference type="NCBI Taxonomy" id="2292704"/>
    <lineage>
        <taxon>Bacteria</taxon>
        <taxon>Bacillati</taxon>
        <taxon>Actinomycetota</taxon>
        <taxon>Actinomycetes</taxon>
        <taxon>Propionibacteriales</taxon>
        <taxon>Nocardioidaceae</taxon>
        <taxon>Aeromicrobium</taxon>
    </lineage>
</organism>
<dbReference type="InterPro" id="IPR001650">
    <property type="entry name" value="Helicase_C-like"/>
</dbReference>
<dbReference type="SMART" id="SM00487">
    <property type="entry name" value="DEXDc"/>
    <property type="match status" value="1"/>
</dbReference>
<dbReference type="GO" id="GO:0003676">
    <property type="term" value="F:nucleic acid binding"/>
    <property type="evidence" value="ECO:0007669"/>
    <property type="project" value="InterPro"/>
</dbReference>
<dbReference type="Proteomes" id="UP000265581">
    <property type="component" value="Unassembled WGS sequence"/>
</dbReference>